<dbReference type="EC" id="3.2.1.26" evidence="2"/>
<proteinExistence type="inferred from homology"/>
<keyword evidence="8" id="KW-1185">Reference proteome</keyword>
<dbReference type="EMBL" id="JARAVY010000011">
    <property type="protein sequence ID" value="MDX2912467.1"/>
    <property type="molecule type" value="Genomic_DNA"/>
</dbReference>
<dbReference type="Gene3D" id="2.115.10.20">
    <property type="entry name" value="Glycosyl hydrolase domain, family 43"/>
    <property type="match status" value="1"/>
</dbReference>
<evidence type="ECO:0000313" key="8">
    <source>
        <dbReference type="Proteomes" id="UP001271723"/>
    </source>
</evidence>
<protein>
    <recommendedName>
        <fullName evidence="2">beta-fructofuranosidase</fullName>
        <ecNumber evidence="2">3.2.1.26</ecNumber>
    </recommendedName>
</protein>
<evidence type="ECO:0000256" key="5">
    <source>
        <dbReference type="SAM" id="MobiDB-lite"/>
    </source>
</evidence>
<dbReference type="Proteomes" id="UP001271723">
    <property type="component" value="Unassembled WGS sequence"/>
</dbReference>
<evidence type="ECO:0000313" key="7">
    <source>
        <dbReference type="EMBL" id="MDX2912467.1"/>
    </source>
</evidence>
<dbReference type="SMART" id="SM00640">
    <property type="entry name" value="Glyco_32"/>
    <property type="match status" value="1"/>
</dbReference>
<dbReference type="SUPFAM" id="SSF75005">
    <property type="entry name" value="Arabinanase/levansucrase/invertase"/>
    <property type="match status" value="1"/>
</dbReference>
<dbReference type="InterPro" id="IPR051214">
    <property type="entry name" value="GH32_Enzymes"/>
</dbReference>
<feature type="domain" description="Glycosyl hydrolase family 32 N-terminal" evidence="6">
    <location>
        <begin position="5"/>
        <end position="216"/>
    </location>
</feature>
<dbReference type="InterPro" id="IPR001362">
    <property type="entry name" value="Glyco_hydro_32"/>
</dbReference>
<keyword evidence="4" id="KW-0326">Glycosidase</keyword>
<dbReference type="RefSeq" id="WP_267299326.1">
    <property type="nucleotide sequence ID" value="NZ_JAGJBZ010000002.1"/>
</dbReference>
<organism evidence="7 8">
    <name type="scientific">Streptomyces griseiscabiei</name>
    <dbReference type="NCBI Taxonomy" id="2993540"/>
    <lineage>
        <taxon>Bacteria</taxon>
        <taxon>Bacillati</taxon>
        <taxon>Actinomycetota</taxon>
        <taxon>Actinomycetes</taxon>
        <taxon>Kitasatosporales</taxon>
        <taxon>Streptomycetaceae</taxon>
        <taxon>Streptomyces</taxon>
    </lineage>
</organism>
<dbReference type="PANTHER" id="PTHR43101">
    <property type="entry name" value="BETA-FRUCTOSIDASE"/>
    <property type="match status" value="1"/>
</dbReference>
<reference evidence="7 8" key="1">
    <citation type="journal article" date="2023" name="Microb. Genom.">
        <title>Mesoterricola silvestris gen. nov., sp. nov., Mesoterricola sediminis sp. nov., Geothrix oryzae sp. nov., Geothrix edaphica sp. nov., Geothrix rubra sp. nov., and Geothrix limicola sp. nov., six novel members of Acidobacteriota isolated from soils.</title>
        <authorList>
            <person name="Weisberg A.J."/>
            <person name="Pearce E."/>
            <person name="Kramer C.G."/>
            <person name="Chang J.H."/>
            <person name="Clarke C.R."/>
        </authorList>
    </citation>
    <scope>NUCLEOTIDE SEQUENCE [LARGE SCALE GENOMIC DNA]</scope>
    <source>
        <strain evidence="7 8">NRRL_B-2795</strain>
    </source>
</reference>
<dbReference type="InterPro" id="IPR023296">
    <property type="entry name" value="Glyco_hydro_beta-prop_sf"/>
</dbReference>
<accession>A0ABU4L9R6</accession>
<feature type="region of interest" description="Disordered" evidence="5">
    <location>
        <begin position="427"/>
        <end position="470"/>
    </location>
</feature>
<dbReference type="InterPro" id="IPR013148">
    <property type="entry name" value="Glyco_hydro_32_N"/>
</dbReference>
<dbReference type="Pfam" id="PF00251">
    <property type="entry name" value="Glyco_hydro_32N"/>
    <property type="match status" value="1"/>
</dbReference>
<sequence>MRYAPPGLCVNDFALLRDDDGTYTVLHLQGPWTAEFDHLRMETSYGRATSADLVDWRPAGTAFGNGLPGRFDQQAVWTMHPFRHGTGMAMAYTGVSGLTPQGWPLQSVGLAHSDRTDGTGWRRHGTTPVVEADPRWYRTADRMGWRDPFVVRDDETDGWAMVICAADASLPVEVSGCVAWATSPDLEHWTVHPPLISPGDVDELECPVLERLDDGTWLLLGSVGATRGFEAWTAPRLRGPWTRRGPLGPTGAYAPRVIAAPDGSRVVLHTTPRRVGLTDSGEHCRGMLAQPKSLVVAADSPPHLAWWPGLDAWLGEETRAPAAHAVGDIDVSGGPVDITLRTVAAGSGDPALTLTCDGKNLHVTGGSGTPLAETVLPGPPTSLRVLTIGEYVEVYADGVFVLTALSYTGHCAPWTATSRDRTRTVPVRPLRLPDPTRDDASAIWPGPYPGGAASRGPRVAESLYSRRGGA</sequence>
<evidence type="ECO:0000256" key="2">
    <source>
        <dbReference type="ARBA" id="ARBA00012758"/>
    </source>
</evidence>
<evidence type="ECO:0000256" key="4">
    <source>
        <dbReference type="ARBA" id="ARBA00023295"/>
    </source>
</evidence>
<dbReference type="PANTHER" id="PTHR43101:SF1">
    <property type="entry name" value="BETA-FRUCTOSIDASE"/>
    <property type="match status" value="1"/>
</dbReference>
<gene>
    <name evidence="7" type="ORF">PV517_27760</name>
</gene>
<evidence type="ECO:0000256" key="3">
    <source>
        <dbReference type="ARBA" id="ARBA00022801"/>
    </source>
</evidence>
<name>A0ABU4L9R6_9ACTN</name>
<comment type="similarity">
    <text evidence="1">Belongs to the glycosyl hydrolase 32 family.</text>
</comment>
<evidence type="ECO:0000256" key="1">
    <source>
        <dbReference type="ARBA" id="ARBA00009902"/>
    </source>
</evidence>
<comment type="caution">
    <text evidence="7">The sequence shown here is derived from an EMBL/GenBank/DDBJ whole genome shotgun (WGS) entry which is preliminary data.</text>
</comment>
<evidence type="ECO:0000259" key="6">
    <source>
        <dbReference type="Pfam" id="PF00251"/>
    </source>
</evidence>
<keyword evidence="3" id="KW-0378">Hydrolase</keyword>